<organism evidence="2 3">
    <name type="scientific">Cuscuta epithymum</name>
    <dbReference type="NCBI Taxonomy" id="186058"/>
    <lineage>
        <taxon>Eukaryota</taxon>
        <taxon>Viridiplantae</taxon>
        <taxon>Streptophyta</taxon>
        <taxon>Embryophyta</taxon>
        <taxon>Tracheophyta</taxon>
        <taxon>Spermatophyta</taxon>
        <taxon>Magnoliopsida</taxon>
        <taxon>eudicotyledons</taxon>
        <taxon>Gunneridae</taxon>
        <taxon>Pentapetalae</taxon>
        <taxon>asterids</taxon>
        <taxon>lamiids</taxon>
        <taxon>Solanales</taxon>
        <taxon>Convolvulaceae</taxon>
        <taxon>Cuscuteae</taxon>
        <taxon>Cuscuta</taxon>
        <taxon>Cuscuta subgen. Cuscuta</taxon>
    </lineage>
</organism>
<proteinExistence type="predicted"/>
<protein>
    <recommendedName>
        <fullName evidence="4">P-type ATPase C-terminal domain-containing protein</fullName>
    </recommendedName>
</protein>
<gene>
    <name evidence="2" type="ORF">CEPIT_LOCUS6467</name>
</gene>
<keyword evidence="3" id="KW-1185">Reference proteome</keyword>
<evidence type="ECO:0000256" key="1">
    <source>
        <dbReference type="SAM" id="Phobius"/>
    </source>
</evidence>
<feature type="transmembrane region" description="Helical" evidence="1">
    <location>
        <begin position="91"/>
        <end position="109"/>
    </location>
</feature>
<reference evidence="2" key="1">
    <citation type="submission" date="2022-07" db="EMBL/GenBank/DDBJ databases">
        <authorList>
            <person name="Macas J."/>
            <person name="Novak P."/>
            <person name="Neumann P."/>
        </authorList>
    </citation>
    <scope>NUCLEOTIDE SEQUENCE</scope>
</reference>
<keyword evidence="1" id="KW-0812">Transmembrane</keyword>
<dbReference type="EMBL" id="CAMAPF010000031">
    <property type="protein sequence ID" value="CAH9078186.1"/>
    <property type="molecule type" value="Genomic_DNA"/>
</dbReference>
<dbReference type="AlphaFoldDB" id="A0AAV0CMX5"/>
<keyword evidence="1" id="KW-1133">Transmembrane helix</keyword>
<sequence>MQGCDFSTDEAVLLNYSIPEMLIVLSTEVEDHMEDKYIDDLLCFTTWNGCQTTFSKGNLCYSLISQLFWFVYSILNFYWEVSANQFVLPDTLILLASIWVTFFYTTLLIKKPLYVKPLFEFS</sequence>
<comment type="caution">
    <text evidence="2">The sequence shown here is derived from an EMBL/GenBank/DDBJ whole genome shotgun (WGS) entry which is preliminary data.</text>
</comment>
<keyword evidence="1" id="KW-0472">Membrane</keyword>
<accession>A0AAV0CMX5</accession>
<dbReference type="Proteomes" id="UP001152523">
    <property type="component" value="Unassembled WGS sequence"/>
</dbReference>
<feature type="transmembrane region" description="Helical" evidence="1">
    <location>
        <begin position="59"/>
        <end position="79"/>
    </location>
</feature>
<name>A0AAV0CMX5_9ASTE</name>
<evidence type="ECO:0000313" key="2">
    <source>
        <dbReference type="EMBL" id="CAH9078186.1"/>
    </source>
</evidence>
<evidence type="ECO:0000313" key="3">
    <source>
        <dbReference type="Proteomes" id="UP001152523"/>
    </source>
</evidence>
<evidence type="ECO:0008006" key="4">
    <source>
        <dbReference type="Google" id="ProtNLM"/>
    </source>
</evidence>